<organism evidence="2">
    <name type="scientific">hydrothermal vent metagenome</name>
    <dbReference type="NCBI Taxonomy" id="652676"/>
    <lineage>
        <taxon>unclassified sequences</taxon>
        <taxon>metagenomes</taxon>
        <taxon>ecological metagenomes</taxon>
    </lineage>
</organism>
<proteinExistence type="predicted"/>
<evidence type="ECO:0000259" key="1">
    <source>
        <dbReference type="PROSITE" id="PS51782"/>
    </source>
</evidence>
<dbReference type="PROSITE" id="PS51782">
    <property type="entry name" value="LYSM"/>
    <property type="match status" value="1"/>
</dbReference>
<dbReference type="InterPro" id="IPR045361">
    <property type="entry name" value="CIS_tube_prot_N"/>
</dbReference>
<dbReference type="AlphaFoldDB" id="A0A3B0XV37"/>
<evidence type="ECO:0000313" key="2">
    <source>
        <dbReference type="EMBL" id="VAW60034.1"/>
    </source>
</evidence>
<dbReference type="Pfam" id="PF19266">
    <property type="entry name" value="CIS_tube"/>
    <property type="match status" value="1"/>
</dbReference>
<sequence>MAGLSTGIKSLLEITACSLDSSGQYSPDEGDTFEVMINPSAYTYDKTVDFNSQGSIGRDGKNLKYNQVKEDKVGFDIIIDGTGVVNLPIPGIGSDDVATQIENLNGVLGYDGSEHEPKYSRLVWGSFIFFGRMTSMSTNYTLFKPDGSPLRAKVKLKFSGSVSDQQEKLETNKSSPDLSHVIEIKAGDTLPQLCNRVYKDPSYYIDIAKVNRLENFRQLIPGERLLFPPLK</sequence>
<dbReference type="InterPro" id="IPR018392">
    <property type="entry name" value="LysM"/>
</dbReference>
<name>A0A3B0XV37_9ZZZZ</name>
<dbReference type="EMBL" id="UOFG01000106">
    <property type="protein sequence ID" value="VAW60034.1"/>
    <property type="molecule type" value="Genomic_DNA"/>
</dbReference>
<gene>
    <name evidence="2" type="ORF">MNBD_GAMMA11-83</name>
</gene>
<feature type="domain" description="LysM" evidence="1">
    <location>
        <begin position="180"/>
        <end position="227"/>
    </location>
</feature>
<accession>A0A3B0XV37</accession>
<protein>
    <recommendedName>
        <fullName evidence="1">LysM domain-containing protein</fullName>
    </recommendedName>
</protein>
<reference evidence="2" key="1">
    <citation type="submission" date="2018-06" db="EMBL/GenBank/DDBJ databases">
        <authorList>
            <person name="Zhirakovskaya E."/>
        </authorList>
    </citation>
    <scope>NUCLEOTIDE SEQUENCE</scope>
</reference>